<dbReference type="OrthoDB" id="167272at2759"/>
<evidence type="ECO:0000259" key="4">
    <source>
        <dbReference type="Pfam" id="PF20147"/>
    </source>
</evidence>
<evidence type="ECO:0000313" key="6">
    <source>
        <dbReference type="Proteomes" id="UP001165083"/>
    </source>
</evidence>
<dbReference type="EMBL" id="BSXW01000755">
    <property type="protein sequence ID" value="GMF29101.1"/>
    <property type="molecule type" value="Genomic_DNA"/>
</dbReference>
<evidence type="ECO:0000313" key="5">
    <source>
        <dbReference type="EMBL" id="GMF29101.1"/>
    </source>
</evidence>
<dbReference type="InterPro" id="IPR045379">
    <property type="entry name" value="Crinkler_N"/>
</dbReference>
<keyword evidence="3" id="KW-0964">Secreted</keyword>
<dbReference type="GO" id="GO:0005576">
    <property type="term" value="C:extracellular region"/>
    <property type="evidence" value="ECO:0007669"/>
    <property type="project" value="UniProtKB-SubCell"/>
</dbReference>
<comment type="caution">
    <text evidence="5">The sequence shown here is derived from an EMBL/GenBank/DDBJ whole genome shotgun (WGS) entry which is preliminary data.</text>
</comment>
<sequence length="124" mass="14249">MVTLCCVVVGVARSAFPVDINASLSVGHLKEAIKERRMFRFPAYKMQLFVAKKDGVWLPNLTEDVKKLMKGEKTAFIKTLTHEDKEMQAEYPISEYLEGMEAPKVKHVHVLVVVHRRARHFRPT</sequence>
<dbReference type="AlphaFoldDB" id="A0A9W6X334"/>
<proteinExistence type="predicted"/>
<keyword evidence="6" id="KW-1185">Reference proteome</keyword>
<feature type="domain" description="Crinkler effector protein N-terminal" evidence="4">
    <location>
        <begin position="2"/>
        <end position="113"/>
    </location>
</feature>
<accession>A0A9W6X334</accession>
<reference evidence="5" key="1">
    <citation type="submission" date="2023-04" db="EMBL/GenBank/DDBJ databases">
        <title>Phytophthora lilii NBRC 32176.</title>
        <authorList>
            <person name="Ichikawa N."/>
            <person name="Sato H."/>
            <person name="Tonouchi N."/>
        </authorList>
    </citation>
    <scope>NUCLEOTIDE SEQUENCE</scope>
    <source>
        <strain evidence="5">NBRC 32176</strain>
    </source>
</reference>
<gene>
    <name evidence="5" type="ORF">Plil01_001232200</name>
</gene>
<dbReference type="Proteomes" id="UP001165083">
    <property type="component" value="Unassembled WGS sequence"/>
</dbReference>
<protein>
    <submittedName>
        <fullName evidence="5">Unnamed protein product</fullName>
    </submittedName>
</protein>
<dbReference type="GO" id="GO:0043657">
    <property type="term" value="C:host cell"/>
    <property type="evidence" value="ECO:0007669"/>
    <property type="project" value="UniProtKB-SubCell"/>
</dbReference>
<evidence type="ECO:0000256" key="3">
    <source>
        <dbReference type="ARBA" id="ARBA00022525"/>
    </source>
</evidence>
<name>A0A9W6X334_9STRA</name>
<dbReference type="Pfam" id="PF20147">
    <property type="entry name" value="Crinkler"/>
    <property type="match status" value="1"/>
</dbReference>
<organism evidence="5 6">
    <name type="scientific">Phytophthora lilii</name>
    <dbReference type="NCBI Taxonomy" id="2077276"/>
    <lineage>
        <taxon>Eukaryota</taxon>
        <taxon>Sar</taxon>
        <taxon>Stramenopiles</taxon>
        <taxon>Oomycota</taxon>
        <taxon>Peronosporomycetes</taxon>
        <taxon>Peronosporales</taxon>
        <taxon>Peronosporaceae</taxon>
        <taxon>Phytophthora</taxon>
    </lineage>
</organism>
<comment type="subcellular location">
    <subcellularLocation>
        <location evidence="1">Host cell</location>
    </subcellularLocation>
    <subcellularLocation>
        <location evidence="2">Secreted</location>
    </subcellularLocation>
</comment>
<evidence type="ECO:0000256" key="1">
    <source>
        <dbReference type="ARBA" id="ARBA00004340"/>
    </source>
</evidence>
<evidence type="ECO:0000256" key="2">
    <source>
        <dbReference type="ARBA" id="ARBA00004613"/>
    </source>
</evidence>